<evidence type="ECO:0000313" key="7">
    <source>
        <dbReference type="WBParaSite" id="PSAMB.scaffold1328size32897.g12504.t1"/>
    </source>
</evidence>
<keyword evidence="6" id="KW-1185">Reference proteome</keyword>
<comment type="subcellular location">
    <subcellularLocation>
        <location evidence="1">Cytoplasm</location>
    </subcellularLocation>
</comment>
<dbReference type="GO" id="GO:0003779">
    <property type="term" value="F:actin binding"/>
    <property type="evidence" value="ECO:0007669"/>
    <property type="project" value="TreeGrafter"/>
</dbReference>
<dbReference type="Pfam" id="PF00595">
    <property type="entry name" value="PDZ"/>
    <property type="match status" value="1"/>
</dbReference>
<dbReference type="SMART" id="SM00228">
    <property type="entry name" value="PDZ"/>
    <property type="match status" value="1"/>
</dbReference>
<dbReference type="InterPro" id="IPR051976">
    <property type="entry name" value="Synaptopodin_domain"/>
</dbReference>
<dbReference type="Gene3D" id="2.30.42.10">
    <property type="match status" value="1"/>
</dbReference>
<dbReference type="AlphaFoldDB" id="A0A914UX12"/>
<keyword evidence="3" id="KW-0597">Phosphoprotein</keyword>
<evidence type="ECO:0000256" key="4">
    <source>
        <dbReference type="ARBA" id="ARBA00038161"/>
    </source>
</evidence>
<reference evidence="7" key="1">
    <citation type="submission" date="2022-11" db="UniProtKB">
        <authorList>
            <consortium name="WormBaseParasite"/>
        </authorList>
    </citation>
    <scope>IDENTIFICATION</scope>
</reference>
<keyword evidence="2" id="KW-0963">Cytoplasm</keyword>
<evidence type="ECO:0000256" key="2">
    <source>
        <dbReference type="ARBA" id="ARBA00022490"/>
    </source>
</evidence>
<dbReference type="Proteomes" id="UP000887566">
    <property type="component" value="Unplaced"/>
</dbReference>
<sequence>MPLSVSLVGGPPWGFRIGPPDNGNGAIVAQVITDGRAANEGIRPNDRILAVNGKSTSDLSPAELHRLIKRGTGILRLQIERRRRAPGESALVQTTVSEYGLIDGGGGMYGACKLRIDPAAGGFSEQKQRC</sequence>
<accession>A0A914UX12</accession>
<feature type="domain" description="PDZ" evidence="5">
    <location>
        <begin position="1"/>
        <end position="83"/>
    </location>
</feature>
<name>A0A914UX12_9BILA</name>
<dbReference type="InterPro" id="IPR036034">
    <property type="entry name" value="PDZ_sf"/>
</dbReference>
<dbReference type="WBParaSite" id="PSAMB.scaffold1328size32897.g12504.t1">
    <property type="protein sequence ID" value="PSAMB.scaffold1328size32897.g12504.t1"/>
    <property type="gene ID" value="PSAMB.scaffold1328size32897.g12504"/>
</dbReference>
<dbReference type="SUPFAM" id="SSF50156">
    <property type="entry name" value="PDZ domain-like"/>
    <property type="match status" value="1"/>
</dbReference>
<comment type="similarity">
    <text evidence="4">Belongs to the synaptopodin family.</text>
</comment>
<evidence type="ECO:0000256" key="1">
    <source>
        <dbReference type="ARBA" id="ARBA00004496"/>
    </source>
</evidence>
<evidence type="ECO:0000259" key="5">
    <source>
        <dbReference type="PROSITE" id="PS50106"/>
    </source>
</evidence>
<organism evidence="6 7">
    <name type="scientific">Plectus sambesii</name>
    <dbReference type="NCBI Taxonomy" id="2011161"/>
    <lineage>
        <taxon>Eukaryota</taxon>
        <taxon>Metazoa</taxon>
        <taxon>Ecdysozoa</taxon>
        <taxon>Nematoda</taxon>
        <taxon>Chromadorea</taxon>
        <taxon>Plectida</taxon>
        <taxon>Plectina</taxon>
        <taxon>Plectoidea</taxon>
        <taxon>Plectidae</taxon>
        <taxon>Plectus</taxon>
    </lineage>
</organism>
<proteinExistence type="inferred from homology"/>
<dbReference type="GO" id="GO:0015629">
    <property type="term" value="C:actin cytoskeleton"/>
    <property type="evidence" value="ECO:0007669"/>
    <property type="project" value="TreeGrafter"/>
</dbReference>
<protein>
    <submittedName>
        <fullName evidence="7">PDZ domain-containing protein</fullName>
    </submittedName>
</protein>
<dbReference type="InterPro" id="IPR001478">
    <property type="entry name" value="PDZ"/>
</dbReference>
<evidence type="ECO:0000313" key="6">
    <source>
        <dbReference type="Proteomes" id="UP000887566"/>
    </source>
</evidence>
<dbReference type="PANTHER" id="PTHR24217">
    <property type="entry name" value="PUTATIVE-RELATED"/>
    <property type="match status" value="1"/>
</dbReference>
<dbReference type="PANTHER" id="PTHR24217:SF0">
    <property type="entry name" value="PDZ DOMAIN-CONTAINING PROTEIN"/>
    <property type="match status" value="1"/>
</dbReference>
<evidence type="ECO:0000256" key="3">
    <source>
        <dbReference type="ARBA" id="ARBA00022553"/>
    </source>
</evidence>
<dbReference type="GO" id="GO:0032233">
    <property type="term" value="P:positive regulation of actin filament bundle assembly"/>
    <property type="evidence" value="ECO:0007669"/>
    <property type="project" value="TreeGrafter"/>
</dbReference>
<dbReference type="PROSITE" id="PS50106">
    <property type="entry name" value="PDZ"/>
    <property type="match status" value="1"/>
</dbReference>
<dbReference type="GO" id="GO:0030018">
    <property type="term" value="C:Z disc"/>
    <property type="evidence" value="ECO:0007669"/>
    <property type="project" value="TreeGrafter"/>
</dbReference>
<dbReference type="GO" id="GO:0005634">
    <property type="term" value="C:nucleus"/>
    <property type="evidence" value="ECO:0007669"/>
    <property type="project" value="TreeGrafter"/>
</dbReference>